<dbReference type="Proteomes" id="UP000215185">
    <property type="component" value="Chromosome 1"/>
</dbReference>
<keyword evidence="2" id="KW-0813">Transport</keyword>
<keyword evidence="10" id="KW-1185">Reference proteome</keyword>
<dbReference type="GO" id="GO:0009306">
    <property type="term" value="P:protein secretion"/>
    <property type="evidence" value="ECO:0007669"/>
    <property type="project" value="InterPro"/>
</dbReference>
<dbReference type="NCBIfam" id="TIGR00964">
    <property type="entry name" value="secE_bact"/>
    <property type="match status" value="1"/>
</dbReference>
<evidence type="ECO:0000256" key="4">
    <source>
        <dbReference type="ARBA" id="ARBA00022927"/>
    </source>
</evidence>
<dbReference type="KEGG" id="smen:SAMEA4412692_2177"/>
<comment type="subcellular location">
    <subcellularLocation>
        <location evidence="1">Membrane</location>
    </subcellularLocation>
</comment>
<dbReference type="GO" id="GO:0006886">
    <property type="term" value="P:intracellular protein transport"/>
    <property type="evidence" value="ECO:0007669"/>
    <property type="project" value="InterPro"/>
</dbReference>
<dbReference type="InterPro" id="IPR038379">
    <property type="entry name" value="SecE_sf"/>
</dbReference>
<evidence type="ECO:0000256" key="8">
    <source>
        <dbReference type="SAM" id="Phobius"/>
    </source>
</evidence>
<evidence type="ECO:0000313" key="10">
    <source>
        <dbReference type="Proteomes" id="UP000215185"/>
    </source>
</evidence>
<dbReference type="GO" id="GO:0016020">
    <property type="term" value="C:membrane"/>
    <property type="evidence" value="ECO:0007669"/>
    <property type="project" value="UniProtKB-SubCell"/>
</dbReference>
<dbReference type="Gene3D" id="1.20.5.1030">
    <property type="entry name" value="Preprotein translocase secy subunit"/>
    <property type="match status" value="1"/>
</dbReference>
<dbReference type="OrthoDB" id="9813233at2"/>
<reference evidence="9 10" key="1">
    <citation type="submission" date="2017-06" db="EMBL/GenBank/DDBJ databases">
        <authorList>
            <consortium name="Pathogen Informatics"/>
        </authorList>
    </citation>
    <scope>NUCLEOTIDE SEQUENCE [LARGE SCALE GENOMIC DNA]</scope>
    <source>
        <strain evidence="9 10">NCTC13788</strain>
    </source>
</reference>
<dbReference type="GO" id="GO:0008320">
    <property type="term" value="F:protein transmembrane transporter activity"/>
    <property type="evidence" value="ECO:0007669"/>
    <property type="project" value="InterPro"/>
</dbReference>
<dbReference type="eggNOG" id="COG0690">
    <property type="taxonomic scope" value="Bacteria"/>
</dbReference>
<evidence type="ECO:0000313" key="9">
    <source>
        <dbReference type="EMBL" id="SNU91139.1"/>
    </source>
</evidence>
<proteinExistence type="predicted"/>
<dbReference type="InterPro" id="IPR001901">
    <property type="entry name" value="Translocase_SecE/Sec61-g"/>
</dbReference>
<dbReference type="RefSeq" id="WP_018374153.1">
    <property type="nucleotide sequence ID" value="NZ_JBCLRV010000007.1"/>
</dbReference>
<keyword evidence="3 8" id="KW-0812">Transmembrane</keyword>
<dbReference type="AlphaFoldDB" id="A0A239T0W1"/>
<dbReference type="EMBL" id="LT906439">
    <property type="protein sequence ID" value="SNU91139.1"/>
    <property type="molecule type" value="Genomic_DNA"/>
</dbReference>
<evidence type="ECO:0000256" key="7">
    <source>
        <dbReference type="ARBA" id="ARBA00023136"/>
    </source>
</evidence>
<organism evidence="9 10">
    <name type="scientific">Streptococcus merionis</name>
    <dbReference type="NCBI Taxonomy" id="400065"/>
    <lineage>
        <taxon>Bacteria</taxon>
        <taxon>Bacillati</taxon>
        <taxon>Bacillota</taxon>
        <taxon>Bacilli</taxon>
        <taxon>Lactobacillales</taxon>
        <taxon>Streptococcaceae</taxon>
        <taxon>Streptococcus</taxon>
    </lineage>
</organism>
<evidence type="ECO:0000256" key="3">
    <source>
        <dbReference type="ARBA" id="ARBA00022692"/>
    </source>
</evidence>
<keyword evidence="5 8" id="KW-1133">Transmembrane helix</keyword>
<dbReference type="Pfam" id="PF00584">
    <property type="entry name" value="SecE"/>
    <property type="match status" value="1"/>
</dbReference>
<sequence length="58" mass="6739">MKFISDTIQILADTTWPDSKQRWADFLSVIEYTAFFVAVIYLFDLAISRGVLSLINFF</sequence>
<dbReference type="GO" id="GO:0006605">
    <property type="term" value="P:protein targeting"/>
    <property type="evidence" value="ECO:0007669"/>
    <property type="project" value="InterPro"/>
</dbReference>
<keyword evidence="6" id="KW-0811">Translocation</keyword>
<keyword evidence="7 8" id="KW-0472">Membrane</keyword>
<accession>A0A239T0W1</accession>
<dbReference type="STRING" id="1123308.GCA_000380085_01621"/>
<protein>
    <submittedName>
        <fullName evidence="9">Preprotein translocase subunit</fullName>
    </submittedName>
</protein>
<evidence type="ECO:0000256" key="2">
    <source>
        <dbReference type="ARBA" id="ARBA00022448"/>
    </source>
</evidence>
<gene>
    <name evidence="9" type="primary">secE</name>
    <name evidence="9" type="ORF">SAMEA4412692_02177</name>
</gene>
<evidence type="ECO:0000256" key="1">
    <source>
        <dbReference type="ARBA" id="ARBA00004370"/>
    </source>
</evidence>
<evidence type="ECO:0000256" key="5">
    <source>
        <dbReference type="ARBA" id="ARBA00022989"/>
    </source>
</evidence>
<name>A0A239T0W1_9STRE</name>
<dbReference type="InterPro" id="IPR005807">
    <property type="entry name" value="SecE_bac"/>
</dbReference>
<evidence type="ECO:0000256" key="6">
    <source>
        <dbReference type="ARBA" id="ARBA00023010"/>
    </source>
</evidence>
<keyword evidence="4" id="KW-0653">Protein transport</keyword>
<feature type="transmembrane region" description="Helical" evidence="8">
    <location>
        <begin position="26"/>
        <end position="47"/>
    </location>
</feature>